<feature type="domain" description="Transcriptional repressor PaaX-like C-terminal" evidence="2">
    <location>
        <begin position="195"/>
        <end position="275"/>
    </location>
</feature>
<evidence type="ECO:0008006" key="6">
    <source>
        <dbReference type="Google" id="ProtNLM"/>
    </source>
</evidence>
<comment type="caution">
    <text evidence="4">The sequence shown here is derived from an EMBL/GenBank/DDBJ whole genome shotgun (WGS) entry which is preliminary data.</text>
</comment>
<feature type="domain" description="Transcriptional repressor PaaX-like N-terminal" evidence="1">
    <location>
        <begin position="20"/>
        <end position="89"/>
    </location>
</feature>
<accession>A0A556B0E8</accession>
<dbReference type="PANTHER" id="PTHR30319:SF1">
    <property type="entry name" value="TRANSCRIPTIONAL REPRESSOR PAAX"/>
    <property type="match status" value="1"/>
</dbReference>
<dbReference type="GO" id="GO:0006351">
    <property type="term" value="P:DNA-templated transcription"/>
    <property type="evidence" value="ECO:0007669"/>
    <property type="project" value="InterPro"/>
</dbReference>
<dbReference type="InterPro" id="IPR036388">
    <property type="entry name" value="WH-like_DNA-bd_sf"/>
</dbReference>
<dbReference type="Pfam" id="PF08223">
    <property type="entry name" value="PaaX_C"/>
    <property type="match status" value="1"/>
</dbReference>
<keyword evidence="5" id="KW-1185">Reference proteome</keyword>
<dbReference type="PANTHER" id="PTHR30319">
    <property type="entry name" value="PHENYLACETIC ACID REGULATOR-RELATED TRANSCRIPTIONAL REPRESSOR"/>
    <property type="match status" value="1"/>
</dbReference>
<dbReference type="AlphaFoldDB" id="A0A556B0E8"/>
<evidence type="ECO:0000259" key="2">
    <source>
        <dbReference type="Pfam" id="PF08223"/>
    </source>
</evidence>
<dbReference type="InterPro" id="IPR048846">
    <property type="entry name" value="PaaX-like_central"/>
</dbReference>
<dbReference type="InterPro" id="IPR012906">
    <property type="entry name" value="PaaX-like_N"/>
</dbReference>
<dbReference type="Pfam" id="PF20803">
    <property type="entry name" value="PaaX_M"/>
    <property type="match status" value="1"/>
</dbReference>
<dbReference type="Gene3D" id="1.20.58.1460">
    <property type="match status" value="1"/>
</dbReference>
<proteinExistence type="predicted"/>
<dbReference type="Proteomes" id="UP000318405">
    <property type="component" value="Unassembled WGS sequence"/>
</dbReference>
<name>A0A556B0E8_9BURK</name>
<organism evidence="4 5">
    <name type="scientific">Verticiella sediminum</name>
    <dbReference type="NCBI Taxonomy" id="1247510"/>
    <lineage>
        <taxon>Bacteria</taxon>
        <taxon>Pseudomonadati</taxon>
        <taxon>Pseudomonadota</taxon>
        <taxon>Betaproteobacteria</taxon>
        <taxon>Burkholderiales</taxon>
        <taxon>Alcaligenaceae</taxon>
        <taxon>Verticiella</taxon>
    </lineage>
</organism>
<dbReference type="EMBL" id="VLTJ01000004">
    <property type="protein sequence ID" value="TSH98642.1"/>
    <property type="molecule type" value="Genomic_DNA"/>
</dbReference>
<sequence>MPRTEPAVTASASSPVNAGSARSVLLTLLGEFVYPESTLVATGALLEAFACVDIAERSARQAINRSAASGWIEAVREGRRVSWRLTDSGHALIARGSRRLRAVREPMTDWDGQWLLLHVSVPDAQRVQRQRLYRALSWAGFGNPTPGLWICPHSDREADLGQILTDLELVSQALVFMARHVEVGVERADLVHRAWDLSAVGAHYEELHEQFIPGRSRSGGALREHILLVNALQRLPSVDPGLPLALLPEGWPGRPVIAELERYRAALAPKAHAEWRALLGKAA</sequence>
<dbReference type="Gene3D" id="3.30.70.2650">
    <property type="match status" value="1"/>
</dbReference>
<reference evidence="4 5" key="1">
    <citation type="submission" date="2019-07" db="EMBL/GenBank/DDBJ databases">
        <title>Qingshengfaniella alkalisoli gen. nov., sp. nov., isolated from saline soil.</title>
        <authorList>
            <person name="Xu L."/>
            <person name="Huang X.-X."/>
            <person name="Sun J.-Q."/>
        </authorList>
    </citation>
    <scope>NUCLEOTIDE SEQUENCE [LARGE SCALE GENOMIC DNA]</scope>
    <source>
        <strain evidence="4 5">DSM 27279</strain>
    </source>
</reference>
<evidence type="ECO:0000313" key="4">
    <source>
        <dbReference type="EMBL" id="TSH98642.1"/>
    </source>
</evidence>
<evidence type="ECO:0000259" key="3">
    <source>
        <dbReference type="Pfam" id="PF20803"/>
    </source>
</evidence>
<dbReference type="Gene3D" id="1.10.10.10">
    <property type="entry name" value="Winged helix-like DNA-binding domain superfamily/Winged helix DNA-binding domain"/>
    <property type="match status" value="1"/>
</dbReference>
<dbReference type="RefSeq" id="WP_143946549.1">
    <property type="nucleotide sequence ID" value="NZ_BAABMB010000001.1"/>
</dbReference>
<dbReference type="InterPro" id="IPR013225">
    <property type="entry name" value="PaaX_C"/>
</dbReference>
<dbReference type="InterPro" id="IPR011965">
    <property type="entry name" value="PaaX_trns_reg"/>
</dbReference>
<gene>
    <name evidence="4" type="ORF">FOZ76_02515</name>
</gene>
<dbReference type="OrthoDB" id="2270427at2"/>
<evidence type="ECO:0000313" key="5">
    <source>
        <dbReference type="Proteomes" id="UP000318405"/>
    </source>
</evidence>
<dbReference type="Pfam" id="PF07848">
    <property type="entry name" value="PaaX"/>
    <property type="match status" value="1"/>
</dbReference>
<feature type="domain" description="Transcriptional repressor PaaX-like central Cas2-like" evidence="3">
    <location>
        <begin position="108"/>
        <end position="184"/>
    </location>
</feature>
<dbReference type="PIRSF" id="PIRSF020623">
    <property type="entry name" value="PaaX"/>
    <property type="match status" value="1"/>
</dbReference>
<evidence type="ECO:0000259" key="1">
    <source>
        <dbReference type="Pfam" id="PF07848"/>
    </source>
</evidence>
<protein>
    <recommendedName>
        <fullName evidence="6">PaaX family transcriptional regulator</fullName>
    </recommendedName>
</protein>